<dbReference type="Gene3D" id="1.10.1580.10">
    <property type="match status" value="1"/>
</dbReference>
<comment type="caution">
    <text evidence="10">The sequence shown here is derived from an EMBL/GenBank/DDBJ whole genome shotgun (WGS) entry which is preliminary data.</text>
</comment>
<evidence type="ECO:0000313" key="10">
    <source>
        <dbReference type="EMBL" id="TPX32394.1"/>
    </source>
</evidence>
<dbReference type="PANTHER" id="PTHR11089">
    <property type="entry name" value="GTP-BINDING PROTEIN-RELATED"/>
    <property type="match status" value="1"/>
</dbReference>
<gene>
    <name evidence="11" type="ORF">SeLEV6574_g07672</name>
    <name evidence="10" type="ORF">SeMB42_g07617</name>
</gene>
<evidence type="ECO:0000313" key="13">
    <source>
        <dbReference type="Proteomes" id="UP000320475"/>
    </source>
</evidence>
<evidence type="ECO:0000256" key="8">
    <source>
        <dbReference type="SAM" id="MobiDB-lite"/>
    </source>
</evidence>
<keyword evidence="6 7" id="KW-0539">Nucleus</keyword>
<sequence length="503" mass="56410">MKNKAPASPAPTNIKVKGTNHYRDAATVKRLNILKGGKPVRNSDGKIIKAAPYQNRLPSGSVARVQPDRRWFENTRVIDTRSLEAFRDAMKVRANDPYTFLLRQNKLPMSLVQDSAKTSRVHLLDVDPFSSTFGPKAQRKKPRLNIESLDQFAEKAAHGADSYAASEDSSLLANVPTDGITTEARHTMFEKGQSRRIWNELYKVIDSSDVIIHVLDARDPAGTRCKNVETYVKKEAKHKHLVFVLNKCDLVPTWVTGRWIKELSKDYPTLAFHASINNSFGKGSLIQLLRQFSRLHMDKKQISVGFVGYPNTGKSSIINTLRQKPVCTVAPIPGETKVWQYITLMKRIYLIDCPGVVYPSPEDTETDIVLKGVVRVENLQCAEDHIPPVLERVKKEYIVKTYGIKDWKDPMDFLGQYCKKSGRLLKGGEPDLSTGAKMILTDWLRGKIPYYTLPPSYGGKDGDDDDDTEASEAGSSKAAEAEADSEWEDVDSDEESCSMDEDK</sequence>
<feature type="domain" description="CP-type G" evidence="9">
    <location>
        <begin position="198"/>
        <end position="359"/>
    </location>
</feature>
<dbReference type="InterPro" id="IPR023179">
    <property type="entry name" value="GTP-bd_ortho_bundle_sf"/>
</dbReference>
<organism evidence="10 12">
    <name type="scientific">Synchytrium endobioticum</name>
    <dbReference type="NCBI Taxonomy" id="286115"/>
    <lineage>
        <taxon>Eukaryota</taxon>
        <taxon>Fungi</taxon>
        <taxon>Fungi incertae sedis</taxon>
        <taxon>Chytridiomycota</taxon>
        <taxon>Chytridiomycota incertae sedis</taxon>
        <taxon>Chytridiomycetes</taxon>
        <taxon>Synchytriales</taxon>
        <taxon>Synchytriaceae</taxon>
        <taxon>Synchytrium</taxon>
    </lineage>
</organism>
<dbReference type="PROSITE" id="PS51721">
    <property type="entry name" value="G_CP"/>
    <property type="match status" value="1"/>
</dbReference>
<evidence type="ECO:0000256" key="4">
    <source>
        <dbReference type="ARBA" id="ARBA00022741"/>
    </source>
</evidence>
<dbReference type="FunFam" id="3.40.50.300:FF:000559">
    <property type="entry name" value="Nuclear/nucleolar GTPase 2"/>
    <property type="match status" value="1"/>
</dbReference>
<feature type="compositionally biased region" description="Acidic residues" evidence="8">
    <location>
        <begin position="481"/>
        <end position="503"/>
    </location>
</feature>
<evidence type="ECO:0000259" key="9">
    <source>
        <dbReference type="PROSITE" id="PS51721"/>
    </source>
</evidence>
<keyword evidence="4 7" id="KW-0547">Nucleotide-binding</keyword>
<comment type="function">
    <text evidence="1 7">GTPase that associates with pre-60S ribosomal subunits in the nucleolus and is required for their nuclear export and maturation.</text>
</comment>
<comment type="subcellular location">
    <subcellularLocation>
        <location evidence="2 7">Nucleus</location>
        <location evidence="2 7">Nucleolus</location>
    </subcellularLocation>
</comment>
<dbReference type="InterPro" id="IPR012971">
    <property type="entry name" value="NOG2_N_dom"/>
</dbReference>
<evidence type="ECO:0000313" key="12">
    <source>
        <dbReference type="Proteomes" id="UP000317494"/>
    </source>
</evidence>
<dbReference type="SUPFAM" id="SSF52540">
    <property type="entry name" value="P-loop containing nucleoside triphosphate hydrolases"/>
    <property type="match status" value="1"/>
</dbReference>
<feature type="region of interest" description="Disordered" evidence="8">
    <location>
        <begin position="455"/>
        <end position="503"/>
    </location>
</feature>
<dbReference type="InterPro" id="IPR006073">
    <property type="entry name" value="GTP-bd"/>
</dbReference>
<dbReference type="OrthoDB" id="444945at2759"/>
<dbReference type="CDD" id="cd01858">
    <property type="entry name" value="NGP_1"/>
    <property type="match status" value="1"/>
</dbReference>
<reference evidence="12 13" key="1">
    <citation type="journal article" date="2019" name="Sci. Rep.">
        <title>Comparative genomics of chytrid fungi reveal insights into the obligate biotrophic and pathogenic lifestyle of Synchytrium endobioticum.</title>
        <authorList>
            <person name="van de Vossenberg B.T.L.H."/>
            <person name="Warris S."/>
            <person name="Nguyen H.D.T."/>
            <person name="van Gent-Pelzer M.P.E."/>
            <person name="Joly D.L."/>
            <person name="van de Geest H.C."/>
            <person name="Bonants P.J.M."/>
            <person name="Smith D.S."/>
            <person name="Levesque C.A."/>
            <person name="van der Lee T.A.J."/>
        </authorList>
    </citation>
    <scope>NUCLEOTIDE SEQUENCE [LARGE SCALE GENOMIC DNA]</scope>
    <source>
        <strain evidence="11 13">LEV6574</strain>
        <strain evidence="10 12">MB42</strain>
    </source>
</reference>
<dbReference type="VEuPathDB" id="FungiDB:SeMB42_g07617"/>
<dbReference type="Pfam" id="PF01926">
    <property type="entry name" value="MMR_HSR1"/>
    <property type="match status" value="1"/>
</dbReference>
<dbReference type="PRINTS" id="PR00326">
    <property type="entry name" value="GTP1OBG"/>
</dbReference>
<dbReference type="STRING" id="286115.A0A507C2U0"/>
<evidence type="ECO:0000256" key="1">
    <source>
        <dbReference type="ARBA" id="ARBA00003892"/>
    </source>
</evidence>
<dbReference type="FunFam" id="1.10.1580.10:FF:000001">
    <property type="entry name" value="Nucleolar GTP-binding protein 2"/>
    <property type="match status" value="1"/>
</dbReference>
<comment type="similarity">
    <text evidence="7">Belongs to the TRAFAC class YlqF/YawG GTPase family. NOG2 subfamily.</text>
</comment>
<dbReference type="Pfam" id="PF08153">
    <property type="entry name" value="NGP1NT"/>
    <property type="match status" value="1"/>
</dbReference>
<proteinExistence type="inferred from homology"/>
<name>A0A507C2U0_9FUNG</name>
<evidence type="ECO:0000256" key="7">
    <source>
        <dbReference type="RuleBase" id="RU364023"/>
    </source>
</evidence>
<dbReference type="InterPro" id="IPR024929">
    <property type="entry name" value="GNL2_CP_dom"/>
</dbReference>
<evidence type="ECO:0000256" key="3">
    <source>
        <dbReference type="ARBA" id="ARBA00022127"/>
    </source>
</evidence>
<dbReference type="Proteomes" id="UP000317494">
    <property type="component" value="Unassembled WGS sequence"/>
</dbReference>
<dbReference type="InterPro" id="IPR027417">
    <property type="entry name" value="P-loop_NTPase"/>
</dbReference>
<evidence type="ECO:0000256" key="5">
    <source>
        <dbReference type="ARBA" id="ARBA00023134"/>
    </source>
</evidence>
<protein>
    <recommendedName>
        <fullName evidence="3 7">Nucleolar GTP-binding protein 2</fullName>
    </recommendedName>
</protein>
<dbReference type="InterPro" id="IPR030378">
    <property type="entry name" value="G_CP_dom"/>
</dbReference>
<keyword evidence="12" id="KW-1185">Reference proteome</keyword>
<dbReference type="GO" id="GO:0005525">
    <property type="term" value="F:GTP binding"/>
    <property type="evidence" value="ECO:0007669"/>
    <property type="project" value="UniProtKB-KW"/>
</dbReference>
<dbReference type="Gene3D" id="3.40.50.300">
    <property type="entry name" value="P-loop containing nucleotide triphosphate hydrolases"/>
    <property type="match status" value="1"/>
</dbReference>
<accession>A0A507C2U0</accession>
<dbReference type="Proteomes" id="UP000320475">
    <property type="component" value="Unassembled WGS sequence"/>
</dbReference>
<evidence type="ECO:0000256" key="2">
    <source>
        <dbReference type="ARBA" id="ARBA00004604"/>
    </source>
</evidence>
<dbReference type="EMBL" id="QEAM01000582">
    <property type="protein sequence ID" value="TPX38726.1"/>
    <property type="molecule type" value="Genomic_DNA"/>
</dbReference>
<dbReference type="GO" id="GO:0005730">
    <property type="term" value="C:nucleolus"/>
    <property type="evidence" value="ECO:0007669"/>
    <property type="project" value="UniProtKB-SubCell"/>
</dbReference>
<dbReference type="EMBL" id="QEAN01000570">
    <property type="protein sequence ID" value="TPX32394.1"/>
    <property type="molecule type" value="Genomic_DNA"/>
</dbReference>
<dbReference type="AlphaFoldDB" id="A0A507C2U0"/>
<keyword evidence="5 7" id="KW-0342">GTP-binding</keyword>
<evidence type="ECO:0000256" key="6">
    <source>
        <dbReference type="ARBA" id="ARBA00023242"/>
    </source>
</evidence>
<evidence type="ECO:0000313" key="11">
    <source>
        <dbReference type="EMBL" id="TPX38726.1"/>
    </source>
</evidence>
<dbReference type="InterPro" id="IPR050755">
    <property type="entry name" value="TRAFAC_YlqF/YawG_RiboMat"/>
</dbReference>
<dbReference type="PANTHER" id="PTHR11089:SF9">
    <property type="entry name" value="NUCLEOLAR GTP-BINDING PROTEIN 2"/>
    <property type="match status" value="1"/>
</dbReference>